<dbReference type="FunFam" id="2.70.150.10:FF:000002">
    <property type="entry name" value="Copper-transporting ATPase 1, putative"/>
    <property type="match status" value="1"/>
</dbReference>
<feature type="transmembrane region" description="Helical" evidence="8">
    <location>
        <begin position="646"/>
        <end position="671"/>
    </location>
</feature>
<organism evidence="10 11">
    <name type="scientific">Methanoculleus marisnigri (strain ATCC 35101 / DSM 1498 / JR1)</name>
    <dbReference type="NCBI Taxonomy" id="368407"/>
    <lineage>
        <taxon>Archaea</taxon>
        <taxon>Methanobacteriati</taxon>
        <taxon>Methanobacteriota</taxon>
        <taxon>Stenosarchaea group</taxon>
        <taxon>Methanomicrobia</taxon>
        <taxon>Methanomicrobiales</taxon>
        <taxon>Methanomicrobiaceae</taxon>
        <taxon>Methanoculleus</taxon>
    </lineage>
</organism>
<feature type="domain" description="P-type ATPase A" evidence="9">
    <location>
        <begin position="189"/>
        <end position="288"/>
    </location>
</feature>
<keyword evidence="7 8" id="KW-0472">Membrane</keyword>
<dbReference type="InterPro" id="IPR018303">
    <property type="entry name" value="ATPase_P-typ_P_site"/>
</dbReference>
<evidence type="ECO:0000256" key="8">
    <source>
        <dbReference type="SAM" id="Phobius"/>
    </source>
</evidence>
<evidence type="ECO:0000256" key="1">
    <source>
        <dbReference type="ARBA" id="ARBA00004370"/>
    </source>
</evidence>
<dbReference type="Gene3D" id="3.40.1110.10">
    <property type="entry name" value="Calcium-transporting ATPase, cytoplasmic domain N"/>
    <property type="match status" value="1"/>
</dbReference>
<comment type="subcellular location">
    <subcellularLocation>
        <location evidence="1">Membrane</location>
    </subcellularLocation>
</comment>
<evidence type="ECO:0000256" key="2">
    <source>
        <dbReference type="ARBA" id="ARBA00006024"/>
    </source>
</evidence>
<evidence type="ECO:0000256" key="6">
    <source>
        <dbReference type="ARBA" id="ARBA00022989"/>
    </source>
</evidence>
<dbReference type="GO" id="GO:0019829">
    <property type="term" value="F:ATPase-coupled monoatomic cation transmembrane transporter activity"/>
    <property type="evidence" value="ECO:0007669"/>
    <property type="project" value="InterPro"/>
</dbReference>
<dbReference type="InterPro" id="IPR036412">
    <property type="entry name" value="HAD-like_sf"/>
</dbReference>
<dbReference type="PRINTS" id="PR00941">
    <property type="entry name" value="CDATPASE"/>
</dbReference>
<keyword evidence="6 8" id="KW-1133">Transmembrane helix</keyword>
<gene>
    <name evidence="10" type="ordered locus">Memar_1349</name>
</gene>
<keyword evidence="3 8" id="KW-0812">Transmembrane</keyword>
<dbReference type="EMBL" id="CP000562">
    <property type="protein sequence ID" value="ABN57279.1"/>
    <property type="molecule type" value="Genomic_DNA"/>
</dbReference>
<dbReference type="STRING" id="368407.Memar_1349"/>
<accession>A3CV79</accession>
<dbReference type="InterPro" id="IPR051014">
    <property type="entry name" value="Cation_Transport_ATPase_IB"/>
</dbReference>
<dbReference type="Proteomes" id="UP000002146">
    <property type="component" value="Chromosome"/>
</dbReference>
<dbReference type="SFLD" id="SFLDG00002">
    <property type="entry name" value="C1.7:_P-type_atpase_like"/>
    <property type="match status" value="1"/>
</dbReference>
<dbReference type="eggNOG" id="arCOG01576">
    <property type="taxonomic scope" value="Archaea"/>
</dbReference>
<keyword evidence="5" id="KW-1278">Translocase</keyword>
<dbReference type="PANTHER" id="PTHR48085">
    <property type="entry name" value="CADMIUM/ZINC-TRANSPORTING ATPASE HMA2-RELATED"/>
    <property type="match status" value="1"/>
</dbReference>
<dbReference type="SFLD" id="SFLDF00027">
    <property type="entry name" value="p-type_atpase"/>
    <property type="match status" value="1"/>
</dbReference>
<dbReference type="InterPro" id="IPR023298">
    <property type="entry name" value="ATPase_P-typ_TM_dom_sf"/>
</dbReference>
<dbReference type="SUPFAM" id="SSF81665">
    <property type="entry name" value="Calcium ATPase, transmembrane domain M"/>
    <property type="match status" value="1"/>
</dbReference>
<evidence type="ECO:0000313" key="10">
    <source>
        <dbReference type="EMBL" id="ABN57279.1"/>
    </source>
</evidence>
<dbReference type="GO" id="GO:0016887">
    <property type="term" value="F:ATP hydrolysis activity"/>
    <property type="evidence" value="ECO:0007669"/>
    <property type="project" value="InterPro"/>
</dbReference>
<evidence type="ECO:0000256" key="3">
    <source>
        <dbReference type="ARBA" id="ARBA00022692"/>
    </source>
</evidence>
<reference evidence="10 11" key="1">
    <citation type="journal article" date="2009" name="Stand. Genomic Sci.">
        <title>Complete genome sequence of Methanoculleus marisnigri Romesser et al. 1981 type strain JR1.</title>
        <authorList>
            <person name="Anderson I.J."/>
            <person name="Sieprawska-Lupa M."/>
            <person name="Lapidus A."/>
            <person name="Nolan M."/>
            <person name="Copeland A."/>
            <person name="Glavina Del Rio T."/>
            <person name="Tice H."/>
            <person name="Dalin E."/>
            <person name="Barry K."/>
            <person name="Saunders E."/>
            <person name="Han C."/>
            <person name="Brettin T."/>
            <person name="Detter J.C."/>
            <person name="Bruce D."/>
            <person name="Mikhailova N."/>
            <person name="Pitluck S."/>
            <person name="Hauser L."/>
            <person name="Land M."/>
            <person name="Lucas S."/>
            <person name="Richardson P."/>
            <person name="Whitman W.B."/>
            <person name="Kyrpides N.C."/>
        </authorList>
    </citation>
    <scope>NUCLEOTIDE SEQUENCE [LARGE SCALE GENOMIC DNA]</scope>
    <source>
        <strain evidence="11">ATCC 35101 / DSM 1498 / JR1</strain>
    </source>
</reference>
<evidence type="ECO:0000256" key="7">
    <source>
        <dbReference type="ARBA" id="ARBA00023136"/>
    </source>
</evidence>
<dbReference type="Pfam" id="PF00702">
    <property type="entry name" value="Hydrolase"/>
    <property type="match status" value="1"/>
</dbReference>
<dbReference type="GO" id="GO:0016020">
    <property type="term" value="C:membrane"/>
    <property type="evidence" value="ECO:0007669"/>
    <property type="project" value="UniProtKB-SubCell"/>
</dbReference>
<dbReference type="SUPFAM" id="SSF81653">
    <property type="entry name" value="Calcium ATPase, transduction domain A"/>
    <property type="match status" value="1"/>
</dbReference>
<comment type="similarity">
    <text evidence="2">Belongs to the cation transport ATPase (P-type) (TC 3.A.3) family. Type IB subfamily.</text>
</comment>
<dbReference type="SUPFAM" id="SSF81660">
    <property type="entry name" value="Metal cation-transporting ATPase, ATP-binding domain N"/>
    <property type="match status" value="1"/>
</dbReference>
<feature type="transmembrane region" description="Helical" evidence="8">
    <location>
        <begin position="82"/>
        <end position="100"/>
    </location>
</feature>
<dbReference type="PRINTS" id="PR00119">
    <property type="entry name" value="CATATPASE"/>
</dbReference>
<sequence length="698" mass="72924">MLLLGERATRLLSDRAGDRSGYAPGHPLSETQLRLQGYDRDLRPNDSGRRQAVTEREECPSCPRCRAGICEIHRPVVGRREIAVFGISGILLLSGILVNYLTPYPLAGTALLLAAAAISGYDVLRAGFFALIRLRFSIAVLISIAAAGAFLTGNPAEGATVLYLYAVAEFMEEYAAGRAERSIASLLDLTPQTARVRRDDGEVTVPVDDVGIGETVIARPGDTVPLDGVVTAGGSSVDQAAITGESVPVAKGVGDGVYAGTRNLDGYLEVRVTKPERESTIARVAALVAEAQAHTSPTEAFIERFSRYYTPAVILGAALLVVVPPLAFGVPFLEAFYRALVLLVIACPCALAISTPVSMVSGITTAAHNGVLIKGRDSLEAVGLARVVVFDKTGTLTAGRLEVDNVIGFGIPEAEVLAVAVSLESRSGHPIAEAIRRRAEEEGAVLQDVGEFVSIAGRGVRGRIGGAAYVLGNVALFVDGDAPAWRADYDRLESEGKTVVLAGTASGVLGLIALSDVVKKDAKKTVAALRARGIRTVMLTGDNERVGGAVARRIGIDECHAGLLPEDKVTMVERLMDRYGLVVMVGDGVNDAPALARANVGVAMGAIGSDVAIEAADIVVMEDDISRVAYLVALSEKTVSVVRQNVIAALVVKLGIAGLAVLGLVTLWMAVAFGDMGLSLAVIANALRIGRPDSGSPP</sequence>
<dbReference type="InterPro" id="IPR023299">
    <property type="entry name" value="ATPase_P-typ_cyto_dom_N"/>
</dbReference>
<dbReference type="Gene3D" id="3.40.50.1000">
    <property type="entry name" value="HAD superfamily/HAD-like"/>
    <property type="match status" value="1"/>
</dbReference>
<dbReference type="AlphaFoldDB" id="A3CV79"/>
<dbReference type="NCBIfam" id="TIGR01525">
    <property type="entry name" value="ATPase-IB_hvy"/>
    <property type="match status" value="1"/>
</dbReference>
<dbReference type="KEGG" id="mem:Memar_1349"/>
<evidence type="ECO:0000313" key="11">
    <source>
        <dbReference type="Proteomes" id="UP000002146"/>
    </source>
</evidence>
<dbReference type="HOGENOM" id="CLU_001771_6_4_2"/>
<dbReference type="GO" id="GO:0005524">
    <property type="term" value="F:ATP binding"/>
    <property type="evidence" value="ECO:0007669"/>
    <property type="project" value="InterPro"/>
</dbReference>
<dbReference type="InterPro" id="IPR059000">
    <property type="entry name" value="ATPase_P-type_domA"/>
</dbReference>
<dbReference type="GO" id="GO:0046872">
    <property type="term" value="F:metal ion binding"/>
    <property type="evidence" value="ECO:0007669"/>
    <property type="project" value="UniProtKB-KW"/>
</dbReference>
<evidence type="ECO:0000256" key="4">
    <source>
        <dbReference type="ARBA" id="ARBA00022723"/>
    </source>
</evidence>
<dbReference type="SFLD" id="SFLDS00003">
    <property type="entry name" value="Haloacid_Dehalogenase"/>
    <property type="match status" value="1"/>
</dbReference>
<feature type="transmembrane region" description="Helical" evidence="8">
    <location>
        <begin position="308"/>
        <end position="329"/>
    </location>
</feature>
<dbReference type="PANTHER" id="PTHR48085:SF5">
    <property type="entry name" value="CADMIUM_ZINC-TRANSPORTING ATPASE HMA4-RELATED"/>
    <property type="match status" value="1"/>
</dbReference>
<feature type="transmembrane region" description="Helical" evidence="8">
    <location>
        <begin position="136"/>
        <end position="153"/>
    </location>
</feature>
<keyword evidence="4" id="KW-0479">Metal-binding</keyword>
<dbReference type="InterPro" id="IPR023214">
    <property type="entry name" value="HAD_sf"/>
</dbReference>
<dbReference type="NCBIfam" id="TIGR01494">
    <property type="entry name" value="ATPase_P-type"/>
    <property type="match status" value="1"/>
</dbReference>
<dbReference type="PROSITE" id="PS00154">
    <property type="entry name" value="ATPASE_E1_E2"/>
    <property type="match status" value="1"/>
</dbReference>
<proteinExistence type="inferred from homology"/>
<dbReference type="InterPro" id="IPR044492">
    <property type="entry name" value="P_typ_ATPase_HD_dom"/>
</dbReference>
<keyword evidence="11" id="KW-1185">Reference proteome</keyword>
<evidence type="ECO:0000256" key="5">
    <source>
        <dbReference type="ARBA" id="ARBA00022967"/>
    </source>
</evidence>
<dbReference type="SUPFAM" id="SSF56784">
    <property type="entry name" value="HAD-like"/>
    <property type="match status" value="1"/>
</dbReference>
<dbReference type="InterPro" id="IPR001757">
    <property type="entry name" value="P_typ_ATPase"/>
</dbReference>
<dbReference type="Gene3D" id="2.70.150.10">
    <property type="entry name" value="Calcium-transporting ATPase, cytoplasmic transduction domain A"/>
    <property type="match status" value="1"/>
</dbReference>
<evidence type="ECO:0000259" key="9">
    <source>
        <dbReference type="Pfam" id="PF00122"/>
    </source>
</evidence>
<dbReference type="InterPro" id="IPR008250">
    <property type="entry name" value="ATPase_P-typ_transduc_dom_A_sf"/>
</dbReference>
<feature type="transmembrane region" description="Helical" evidence="8">
    <location>
        <begin position="335"/>
        <end position="353"/>
    </location>
</feature>
<dbReference type="InterPro" id="IPR027256">
    <property type="entry name" value="P-typ_ATPase_IB"/>
</dbReference>
<name>A3CV79_METMJ</name>
<dbReference type="Pfam" id="PF00122">
    <property type="entry name" value="E1-E2_ATPase"/>
    <property type="match status" value="1"/>
</dbReference>
<protein>
    <submittedName>
        <fullName evidence="10">Heavy metal translocating P-type ATPase</fullName>
    </submittedName>
</protein>